<evidence type="ECO:0000313" key="5">
    <source>
        <dbReference type="EMBL" id="TNV75529.1"/>
    </source>
</evidence>
<dbReference type="InterPro" id="IPR027417">
    <property type="entry name" value="P-loop_NTPase"/>
</dbReference>
<organism evidence="5 6">
    <name type="scientific">Halteria grandinella</name>
    <dbReference type="NCBI Taxonomy" id="5974"/>
    <lineage>
        <taxon>Eukaryota</taxon>
        <taxon>Sar</taxon>
        <taxon>Alveolata</taxon>
        <taxon>Ciliophora</taxon>
        <taxon>Intramacronucleata</taxon>
        <taxon>Spirotrichea</taxon>
        <taxon>Stichotrichia</taxon>
        <taxon>Sporadotrichida</taxon>
        <taxon>Halteriidae</taxon>
        <taxon>Halteria</taxon>
    </lineage>
</organism>
<dbReference type="InterPro" id="IPR005225">
    <property type="entry name" value="Small_GTP-bd"/>
</dbReference>
<sequence length="200" mass="23108">MNSAEFPGDKPLIIKLVMLGNQGVGKTSFLIRYFDKVFPNHHAAMGIEFRNHKVTKEGRECKYQIWDAAGANNFWTLPPVYYRGARGFLFFVDLSIKTPIEQQLDKWMQAIEEIPSENASKILIGSKCDLSQLIRDEECEKYAQKYGMTFIKTSACENVYITEPIESIMEMAFQQVKDLKEDSFYLKPRQPEPNFHGRCC</sequence>
<dbReference type="PROSITE" id="PS51421">
    <property type="entry name" value="RAS"/>
    <property type="match status" value="1"/>
</dbReference>
<proteinExistence type="inferred from homology"/>
<dbReference type="GO" id="GO:0005525">
    <property type="term" value="F:GTP binding"/>
    <property type="evidence" value="ECO:0007669"/>
    <property type="project" value="UniProtKB-KW"/>
</dbReference>
<dbReference type="NCBIfam" id="TIGR00231">
    <property type="entry name" value="small_GTP"/>
    <property type="match status" value="1"/>
</dbReference>
<reference evidence="5" key="1">
    <citation type="submission" date="2019-06" db="EMBL/GenBank/DDBJ databases">
        <authorList>
            <person name="Zheng W."/>
        </authorList>
    </citation>
    <scope>NUCLEOTIDE SEQUENCE</scope>
    <source>
        <strain evidence="5">QDHG01</strain>
    </source>
</reference>
<dbReference type="SMART" id="SM00175">
    <property type="entry name" value="RAB"/>
    <property type="match status" value="1"/>
</dbReference>
<keyword evidence="4" id="KW-0449">Lipoprotein</keyword>
<dbReference type="Proteomes" id="UP000785679">
    <property type="component" value="Unassembled WGS sequence"/>
</dbReference>
<keyword evidence="6" id="KW-1185">Reference proteome</keyword>
<dbReference type="AlphaFoldDB" id="A0A8J8SYH2"/>
<keyword evidence="3" id="KW-0342">GTP-binding</keyword>
<dbReference type="SUPFAM" id="SSF52540">
    <property type="entry name" value="P-loop containing nucleoside triphosphate hydrolases"/>
    <property type="match status" value="1"/>
</dbReference>
<dbReference type="SMART" id="SM00173">
    <property type="entry name" value="RAS"/>
    <property type="match status" value="1"/>
</dbReference>
<dbReference type="PRINTS" id="PR00449">
    <property type="entry name" value="RASTRNSFRMNG"/>
</dbReference>
<evidence type="ECO:0000256" key="3">
    <source>
        <dbReference type="ARBA" id="ARBA00023134"/>
    </source>
</evidence>
<evidence type="ECO:0000313" key="6">
    <source>
        <dbReference type="Proteomes" id="UP000785679"/>
    </source>
</evidence>
<accession>A0A8J8SYH2</accession>
<dbReference type="CDD" id="cd00154">
    <property type="entry name" value="Rab"/>
    <property type="match status" value="1"/>
</dbReference>
<evidence type="ECO:0000256" key="2">
    <source>
        <dbReference type="ARBA" id="ARBA00022741"/>
    </source>
</evidence>
<dbReference type="GO" id="GO:0003924">
    <property type="term" value="F:GTPase activity"/>
    <property type="evidence" value="ECO:0007669"/>
    <property type="project" value="InterPro"/>
</dbReference>
<evidence type="ECO:0000256" key="1">
    <source>
        <dbReference type="ARBA" id="ARBA00006270"/>
    </source>
</evidence>
<protein>
    <submittedName>
        <fullName evidence="5">Uncharacterized protein</fullName>
    </submittedName>
</protein>
<dbReference type="SMART" id="SM00174">
    <property type="entry name" value="RHO"/>
    <property type="match status" value="1"/>
</dbReference>
<evidence type="ECO:0000256" key="4">
    <source>
        <dbReference type="ARBA" id="ARBA00023288"/>
    </source>
</evidence>
<dbReference type="InterPro" id="IPR050305">
    <property type="entry name" value="Small_GTPase_Rab"/>
</dbReference>
<comment type="caution">
    <text evidence="5">The sequence shown here is derived from an EMBL/GenBank/DDBJ whole genome shotgun (WGS) entry which is preliminary data.</text>
</comment>
<dbReference type="Gene3D" id="3.40.50.300">
    <property type="entry name" value="P-loop containing nucleotide triphosphate hydrolases"/>
    <property type="match status" value="1"/>
</dbReference>
<dbReference type="PROSITE" id="PS51419">
    <property type="entry name" value="RAB"/>
    <property type="match status" value="1"/>
</dbReference>
<keyword evidence="2" id="KW-0547">Nucleotide-binding</keyword>
<dbReference type="FunFam" id="3.40.50.300:FF:001447">
    <property type="entry name" value="Ras-related protein Rab-1B"/>
    <property type="match status" value="1"/>
</dbReference>
<dbReference type="InterPro" id="IPR001806">
    <property type="entry name" value="Small_GTPase"/>
</dbReference>
<dbReference type="EMBL" id="RRYP01015372">
    <property type="protein sequence ID" value="TNV75529.1"/>
    <property type="molecule type" value="Genomic_DNA"/>
</dbReference>
<gene>
    <name evidence="5" type="ORF">FGO68_gene11874</name>
</gene>
<dbReference type="OrthoDB" id="6585768at2759"/>
<comment type="similarity">
    <text evidence="1">Belongs to the small GTPase superfamily. Rab family.</text>
</comment>
<name>A0A8J8SYH2_HALGN</name>
<dbReference type="PANTHER" id="PTHR47980">
    <property type="entry name" value="LD44762P"/>
    <property type="match status" value="1"/>
</dbReference>
<dbReference type="Pfam" id="PF00071">
    <property type="entry name" value="Ras"/>
    <property type="match status" value="1"/>
</dbReference>